<accession>A0A7S0UTW4</accession>
<dbReference type="NCBIfam" id="TIGR00345">
    <property type="entry name" value="GET3_arsA_TRC40"/>
    <property type="match status" value="1"/>
</dbReference>
<keyword evidence="5 8" id="KW-0378">Hydrolase</keyword>
<comment type="similarity">
    <text evidence="1 8">Belongs to the arsA ATPase family.</text>
</comment>
<dbReference type="GO" id="GO:0005524">
    <property type="term" value="F:ATP binding"/>
    <property type="evidence" value="ECO:0007669"/>
    <property type="project" value="UniProtKB-UniRule"/>
</dbReference>
<keyword evidence="7 8" id="KW-0067">ATP-binding</keyword>
<dbReference type="InterPro" id="IPR016300">
    <property type="entry name" value="ATPase_ArsA/GET3"/>
</dbReference>
<evidence type="ECO:0000256" key="4">
    <source>
        <dbReference type="ARBA" id="ARBA00022741"/>
    </source>
</evidence>
<dbReference type="HAMAP" id="MF_03112">
    <property type="entry name" value="Asna1_Get3"/>
    <property type="match status" value="1"/>
</dbReference>
<organism evidence="10">
    <name type="scientific">Polytomella parva</name>
    <dbReference type="NCBI Taxonomy" id="51329"/>
    <lineage>
        <taxon>Eukaryota</taxon>
        <taxon>Viridiplantae</taxon>
        <taxon>Chlorophyta</taxon>
        <taxon>core chlorophytes</taxon>
        <taxon>Chlorophyceae</taxon>
        <taxon>CS clade</taxon>
        <taxon>Chlamydomonadales</taxon>
        <taxon>Chlamydomonadaceae</taxon>
        <taxon>Polytomella</taxon>
    </lineage>
</organism>
<keyword evidence="6 8" id="KW-0256">Endoplasmic reticulum</keyword>
<evidence type="ECO:0000256" key="7">
    <source>
        <dbReference type="ARBA" id="ARBA00022840"/>
    </source>
</evidence>
<feature type="binding site" evidence="8">
    <location>
        <position position="229"/>
    </location>
    <ligand>
        <name>ATP</name>
        <dbReference type="ChEBI" id="CHEBI:30616"/>
    </ligand>
</feature>
<comment type="caution">
    <text evidence="8">Lacks conserved residue(s) required for the propagation of feature annotation.</text>
</comment>
<evidence type="ECO:0000256" key="8">
    <source>
        <dbReference type="HAMAP-Rule" id="MF_03112"/>
    </source>
</evidence>
<protein>
    <recommendedName>
        <fullName evidence="9">ArsA/GET3 Anion-transporting ATPase-like domain-containing protein</fullName>
    </recommendedName>
</protein>
<feature type="active site" evidence="8">
    <location>
        <position position="55"/>
    </location>
</feature>
<evidence type="ECO:0000256" key="3">
    <source>
        <dbReference type="ARBA" id="ARBA00022490"/>
    </source>
</evidence>
<dbReference type="Pfam" id="PF02374">
    <property type="entry name" value="ArsA_ATPase"/>
    <property type="match status" value="1"/>
</dbReference>
<gene>
    <name evidence="10" type="ORF">PPAR00522_LOCUS7764</name>
</gene>
<keyword evidence="3 8" id="KW-0963">Cytoplasm</keyword>
<dbReference type="PANTHER" id="PTHR10803:SF3">
    <property type="entry name" value="ATPASE GET3"/>
    <property type="match status" value="1"/>
</dbReference>
<dbReference type="AlphaFoldDB" id="A0A7S0UTW4"/>
<evidence type="ECO:0000256" key="6">
    <source>
        <dbReference type="ARBA" id="ARBA00022824"/>
    </source>
</evidence>
<evidence type="ECO:0000259" key="9">
    <source>
        <dbReference type="Pfam" id="PF02374"/>
    </source>
</evidence>
<name>A0A7S0UTW4_9CHLO</name>
<sequence length="353" mass="39523">MEDFPTPTLQNILDQKELKWIFVGGKGGVGKTTCSSSLAVQLASVRENVLIISTDPAHNLSDAFRQKFSKTPSKVEGFDNLFAMEVDPTPDAADFEELEWAQDSFLTELAGSIPGIDEAMSFAEVIKEVQSMQFDCIVFDTAPTGHTLRLLNFPSLLEKGLNKLMGLQNAMGGMLGPLTRMFGDAGEGGASMPEQLLGKLEGMLDVVRKVNAQFKNPDLTTFVCVCIPEFLSLYETERLVQELAKFEIDTHNIVINQIIFPESVGTSKLLEARRRMQQKYLDQFFELYEDFHIIRLPLLEEEVRGVEALRAFSQNLMKVYVAPSPEGETEEVFRLRKENAALRSRIAELEGKK</sequence>
<dbReference type="GO" id="GO:0043529">
    <property type="term" value="C:GET complex"/>
    <property type="evidence" value="ECO:0007669"/>
    <property type="project" value="TreeGrafter"/>
</dbReference>
<evidence type="ECO:0000256" key="5">
    <source>
        <dbReference type="ARBA" id="ARBA00022801"/>
    </source>
</evidence>
<dbReference type="GO" id="GO:0016887">
    <property type="term" value="F:ATP hydrolysis activity"/>
    <property type="evidence" value="ECO:0007669"/>
    <property type="project" value="InterPro"/>
</dbReference>
<feature type="binding site" evidence="8">
    <location>
        <position position="256"/>
    </location>
    <ligand>
        <name>ATP</name>
        <dbReference type="ChEBI" id="CHEBI:30616"/>
    </ligand>
</feature>
<comment type="subunit">
    <text evidence="8">Homodimer.</text>
</comment>
<dbReference type="EMBL" id="HBFM01012384">
    <property type="protein sequence ID" value="CAD8771361.1"/>
    <property type="molecule type" value="Transcribed_RNA"/>
</dbReference>
<dbReference type="InterPro" id="IPR025723">
    <property type="entry name" value="ArsA/GET3_ATPase-like"/>
</dbReference>
<dbReference type="InterPro" id="IPR027417">
    <property type="entry name" value="P-loop_NTPase"/>
</dbReference>
<dbReference type="GO" id="GO:0071816">
    <property type="term" value="P:tail-anchored membrane protein insertion into ER membrane"/>
    <property type="evidence" value="ECO:0007669"/>
    <property type="project" value="TreeGrafter"/>
</dbReference>
<comment type="function">
    <text evidence="8">ATPase required for the post-translational delivery of tail-anchored (TA) proteins to the endoplasmic reticulum. Recognizes and selectively binds the transmembrane domain of TA proteins in the cytosol. This complex then targets to the endoplasmic reticulum by membrane-bound receptors, where the tail-anchored protein is released for insertion. This process is regulated by ATP binding and hydrolysis. ATP binding drives the homodimer towards the closed dimer state, facilitating recognition of newly synthesized TA membrane proteins. ATP hydrolysis is required for insertion. Subsequently, the homodimer reverts towards the open dimer state, lowering its affinity for the membrane-bound receptor, and returning it to the cytosol to initiate a new round of targeting.</text>
</comment>
<feature type="domain" description="ArsA/GET3 Anion-transporting ATPase-like" evidence="9">
    <location>
        <begin position="19"/>
        <end position="317"/>
    </location>
</feature>
<feature type="binding site" evidence="8">
    <location>
        <begin position="26"/>
        <end position="33"/>
    </location>
    <ligand>
        <name>ATP</name>
        <dbReference type="ChEBI" id="CHEBI:30616"/>
    </ligand>
</feature>
<evidence type="ECO:0000256" key="1">
    <source>
        <dbReference type="ARBA" id="ARBA00011040"/>
    </source>
</evidence>
<dbReference type="SUPFAM" id="SSF52540">
    <property type="entry name" value="P-loop containing nucleoside triphosphate hydrolases"/>
    <property type="match status" value="1"/>
</dbReference>
<dbReference type="FunFam" id="3.40.50.300:FF:000235">
    <property type="entry name" value="ATPase ASNA1"/>
    <property type="match status" value="1"/>
</dbReference>
<evidence type="ECO:0000256" key="2">
    <source>
        <dbReference type="ARBA" id="ARBA00022448"/>
    </source>
</evidence>
<dbReference type="Gene3D" id="3.40.50.300">
    <property type="entry name" value="P-loop containing nucleotide triphosphate hydrolases"/>
    <property type="match status" value="1"/>
</dbReference>
<comment type="subcellular location">
    <subcellularLocation>
        <location evidence="8">Cytoplasm</location>
    </subcellularLocation>
    <subcellularLocation>
        <location evidence="8">Endoplasmic reticulum</location>
    </subcellularLocation>
</comment>
<reference evidence="10" key="1">
    <citation type="submission" date="2021-01" db="EMBL/GenBank/DDBJ databases">
        <authorList>
            <person name="Corre E."/>
            <person name="Pelletier E."/>
            <person name="Niang G."/>
            <person name="Scheremetjew M."/>
            <person name="Finn R."/>
            <person name="Kale V."/>
            <person name="Holt S."/>
            <person name="Cochrane G."/>
            <person name="Meng A."/>
            <person name="Brown T."/>
            <person name="Cohen L."/>
        </authorList>
    </citation>
    <scope>NUCLEOTIDE SEQUENCE</scope>
    <source>
        <strain evidence="10">SAG 63-3</strain>
    </source>
</reference>
<keyword evidence="4 8" id="KW-0547">Nucleotide-binding</keyword>
<keyword evidence="2 8" id="KW-0813">Transport</keyword>
<evidence type="ECO:0000313" key="10">
    <source>
        <dbReference type="EMBL" id="CAD8771361.1"/>
    </source>
</evidence>
<dbReference type="InterPro" id="IPR027542">
    <property type="entry name" value="ATPase_ArsA/GET3_euk"/>
</dbReference>
<dbReference type="PANTHER" id="PTHR10803">
    <property type="entry name" value="ARSENICAL PUMP-DRIVING ATPASE ARSENITE-TRANSLOCATING ATPASE"/>
    <property type="match status" value="1"/>
</dbReference>
<proteinExistence type="inferred from homology"/>
<dbReference type="CDD" id="cd02035">
    <property type="entry name" value="ArsA"/>
    <property type="match status" value="1"/>
</dbReference>